<evidence type="ECO:0000313" key="3">
    <source>
        <dbReference type="EMBL" id="MFD2614096.1"/>
    </source>
</evidence>
<protein>
    <submittedName>
        <fullName evidence="3">RICIN domain-containing protein</fullName>
    </submittedName>
</protein>
<dbReference type="Gene3D" id="2.80.10.50">
    <property type="match status" value="2"/>
</dbReference>
<feature type="domain" description="Ricin B lectin" evidence="2">
    <location>
        <begin position="367"/>
        <end position="499"/>
    </location>
</feature>
<dbReference type="SUPFAM" id="SSF50370">
    <property type="entry name" value="Ricin B-like lectins"/>
    <property type="match status" value="1"/>
</dbReference>
<dbReference type="Proteomes" id="UP001597541">
    <property type="component" value="Unassembled WGS sequence"/>
</dbReference>
<comment type="caution">
    <text evidence="3">The sequence shown here is derived from an EMBL/GenBank/DDBJ whole genome shotgun (WGS) entry which is preliminary data.</text>
</comment>
<feature type="signal peptide" evidence="1">
    <location>
        <begin position="1"/>
        <end position="28"/>
    </location>
</feature>
<gene>
    <name evidence="3" type="ORF">ACFSUF_16945</name>
</gene>
<dbReference type="EMBL" id="JBHUME010000010">
    <property type="protein sequence ID" value="MFD2614096.1"/>
    <property type="molecule type" value="Genomic_DNA"/>
</dbReference>
<dbReference type="Pfam" id="PF14200">
    <property type="entry name" value="RicinB_lectin_2"/>
    <property type="match status" value="2"/>
</dbReference>
<dbReference type="SMART" id="SM00458">
    <property type="entry name" value="RICIN"/>
    <property type="match status" value="1"/>
</dbReference>
<keyword evidence="1" id="KW-0732">Signal</keyword>
<evidence type="ECO:0000313" key="4">
    <source>
        <dbReference type="Proteomes" id="UP001597541"/>
    </source>
</evidence>
<dbReference type="CDD" id="cd00161">
    <property type="entry name" value="beta-trefoil_Ricin-like"/>
    <property type="match status" value="1"/>
</dbReference>
<reference evidence="4" key="1">
    <citation type="journal article" date="2019" name="Int. J. Syst. Evol. Microbiol.">
        <title>The Global Catalogue of Microorganisms (GCM) 10K type strain sequencing project: providing services to taxonomists for standard genome sequencing and annotation.</title>
        <authorList>
            <consortium name="The Broad Institute Genomics Platform"/>
            <consortium name="The Broad Institute Genome Sequencing Center for Infectious Disease"/>
            <person name="Wu L."/>
            <person name="Ma J."/>
        </authorList>
    </citation>
    <scope>NUCLEOTIDE SEQUENCE [LARGE SCALE GENOMIC DNA]</scope>
    <source>
        <strain evidence="4">KCTC 3950</strain>
    </source>
</reference>
<proteinExistence type="predicted"/>
<accession>A0ABW5PFB8</accession>
<name>A0ABW5PFB8_9BACL</name>
<sequence length="501" mass="54273">MKIKIWKALLLSTLLFTLLGFPFQTAEAAISWNSSSLQSVYDPSGNIYTYAPSVVSSGMTDHIYTCHNKISGDVHDSIYYTKRVNGSVVESKEVLVSGPNGAWDDFHICDPSVIGGKFNYNGTLYNYAMFYLGNDHACSCNNQIGVAFSNDLSANTWVRYPNPIVTHPLDNTWGVGQPTATSVDGNGRVLLFYTGTESGDFGAWRRDINLNNMSAPSIGSPLKLTTSGLTGTDGNADYLNNYDIAYDGSRDRFFAIREMHPYPTSDPNFIGDSLEIVSIPGANVWSGGGSWQRVGYITPGQTGFARNHNGGLARDIWGGLTSSSSIRAVFTDSCSNCDSLWSYDLWQMTGTLSNGAGAPLAAGIESGSIYEVINQNSGLALHAASNGNVELQADNNSDAQAWRINDMGGGNYKLINISANKALDNAGAGTVKETNIQVWEDNGHNAQRWVFSGVGGGYYEVKNVHANLMMDAQGAGTTAGTNVWLWEDNNHPAQRWQFVKR</sequence>
<dbReference type="PROSITE" id="PS50231">
    <property type="entry name" value="RICIN_B_LECTIN"/>
    <property type="match status" value="1"/>
</dbReference>
<organism evidence="3 4">
    <name type="scientific">Paenibacillus gansuensis</name>
    <dbReference type="NCBI Taxonomy" id="306542"/>
    <lineage>
        <taxon>Bacteria</taxon>
        <taxon>Bacillati</taxon>
        <taxon>Bacillota</taxon>
        <taxon>Bacilli</taxon>
        <taxon>Bacillales</taxon>
        <taxon>Paenibacillaceae</taxon>
        <taxon>Paenibacillus</taxon>
    </lineage>
</organism>
<dbReference type="InterPro" id="IPR035992">
    <property type="entry name" value="Ricin_B-like_lectins"/>
</dbReference>
<dbReference type="RefSeq" id="WP_377604591.1">
    <property type="nucleotide sequence ID" value="NZ_JBHUME010000010.1"/>
</dbReference>
<dbReference type="InterPro" id="IPR000772">
    <property type="entry name" value="Ricin_B_lectin"/>
</dbReference>
<feature type="chain" id="PRO_5045890926" evidence="1">
    <location>
        <begin position="29"/>
        <end position="501"/>
    </location>
</feature>
<dbReference type="Gene3D" id="2.115.10.20">
    <property type="entry name" value="Glycosyl hydrolase domain, family 43"/>
    <property type="match status" value="1"/>
</dbReference>
<keyword evidence="4" id="KW-1185">Reference proteome</keyword>
<dbReference type="SUPFAM" id="SSF75005">
    <property type="entry name" value="Arabinanase/levansucrase/invertase"/>
    <property type="match status" value="1"/>
</dbReference>
<evidence type="ECO:0000256" key="1">
    <source>
        <dbReference type="SAM" id="SignalP"/>
    </source>
</evidence>
<evidence type="ECO:0000259" key="2">
    <source>
        <dbReference type="SMART" id="SM00458"/>
    </source>
</evidence>
<dbReference type="InterPro" id="IPR023296">
    <property type="entry name" value="Glyco_hydro_beta-prop_sf"/>
</dbReference>